<evidence type="ECO:0000313" key="2">
    <source>
        <dbReference type="EMBL" id="QEV49247.1"/>
    </source>
</evidence>
<keyword evidence="1" id="KW-0472">Membrane</keyword>
<reference evidence="2 3" key="1">
    <citation type="submission" date="2017-09" db="EMBL/GenBank/DDBJ databases">
        <authorList>
            <person name="Lee N."/>
            <person name="Cho B.-K."/>
        </authorList>
    </citation>
    <scope>NUCLEOTIDE SEQUENCE [LARGE SCALE GENOMIC DNA]</scope>
    <source>
        <strain evidence="2 3">ATCC 27476</strain>
    </source>
</reference>
<name>A0A5J6JD73_STRVI</name>
<evidence type="ECO:0000256" key="1">
    <source>
        <dbReference type="SAM" id="Phobius"/>
    </source>
</evidence>
<keyword evidence="3" id="KW-1185">Reference proteome</keyword>
<keyword evidence="1" id="KW-1133">Transmembrane helix</keyword>
<dbReference type="SUPFAM" id="SSF48371">
    <property type="entry name" value="ARM repeat"/>
    <property type="match status" value="1"/>
</dbReference>
<protein>
    <recommendedName>
        <fullName evidence="4">HEAT repeat domain-containing protein</fullName>
    </recommendedName>
</protein>
<keyword evidence="1" id="KW-0812">Transmembrane</keyword>
<feature type="transmembrane region" description="Helical" evidence="1">
    <location>
        <begin position="41"/>
        <end position="65"/>
    </location>
</feature>
<organism evidence="2 3">
    <name type="scientific">Streptomyces vinaceus</name>
    <dbReference type="NCBI Taxonomy" id="1960"/>
    <lineage>
        <taxon>Bacteria</taxon>
        <taxon>Bacillati</taxon>
        <taxon>Actinomycetota</taxon>
        <taxon>Actinomycetes</taxon>
        <taxon>Kitasatosporales</taxon>
        <taxon>Streptomycetaceae</taxon>
        <taxon>Streptomyces</taxon>
    </lineage>
</organism>
<evidence type="ECO:0008006" key="4">
    <source>
        <dbReference type="Google" id="ProtNLM"/>
    </source>
</evidence>
<sequence>MTTGAWLRLSSQRYVLTALLGWAIAVAILPRADDPFGEVFVAGMGLGLIGVPLLTIATMFVIILLADRRFEPPDGGIQRIRGGWMVALPLLLPLPVGLLMPLSYLVMVGTQLVFVFWVLPRQDAHDTADVLVSLSDPTVSTEQRVRIARAVAGLRSRQVMEALADAATDEQREVSEAALETLCTIWQRDRVVAEDLLLRLRPNDQDRIRALEVRIRSPW</sequence>
<dbReference type="RefSeq" id="WP_150529843.1">
    <property type="nucleotide sequence ID" value="NZ_BNBW01000016.1"/>
</dbReference>
<gene>
    <name evidence="2" type="ORF">CP980_32970</name>
</gene>
<dbReference type="AlphaFoldDB" id="A0A5J6JD73"/>
<feature type="transmembrane region" description="Helical" evidence="1">
    <location>
        <begin position="86"/>
        <end position="119"/>
    </location>
</feature>
<dbReference type="GeneID" id="95615352"/>
<evidence type="ECO:0000313" key="3">
    <source>
        <dbReference type="Proteomes" id="UP000325563"/>
    </source>
</evidence>
<proteinExistence type="predicted"/>
<dbReference type="KEGG" id="svn:CP980_32970"/>
<feature type="transmembrane region" description="Helical" evidence="1">
    <location>
        <begin position="12"/>
        <end position="29"/>
    </location>
</feature>
<dbReference type="EMBL" id="CP023692">
    <property type="protein sequence ID" value="QEV49247.1"/>
    <property type="molecule type" value="Genomic_DNA"/>
</dbReference>
<accession>A0A5J6JD73</accession>
<dbReference type="Proteomes" id="UP000325563">
    <property type="component" value="Chromosome"/>
</dbReference>
<dbReference type="InterPro" id="IPR016024">
    <property type="entry name" value="ARM-type_fold"/>
</dbReference>